<gene>
    <name evidence="1" type="ORF">D0469_00355</name>
</gene>
<dbReference type="AlphaFoldDB" id="A0A372LTS8"/>
<protein>
    <submittedName>
        <fullName evidence="1">Uncharacterized protein</fullName>
    </submittedName>
</protein>
<accession>A0A372LTS8</accession>
<proteinExistence type="predicted"/>
<reference evidence="1 2" key="1">
    <citation type="submission" date="2018-08" db="EMBL/GenBank/DDBJ databases">
        <title>Bacillus chawlae sp. nov., Bacillus glennii sp. nov., and Bacillus saganii sp. nov. Isolated from the Vehicle Assembly Building at Kennedy Space Center where the Viking Spacecraft were Assembled.</title>
        <authorList>
            <person name="Seuylemezian A."/>
            <person name="Vaishampayan P."/>
        </authorList>
    </citation>
    <scope>NUCLEOTIDE SEQUENCE [LARGE SCALE GENOMIC DNA]</scope>
    <source>
        <strain evidence="1 2">V47-23a</strain>
    </source>
</reference>
<evidence type="ECO:0000313" key="2">
    <source>
        <dbReference type="Proteomes" id="UP000264541"/>
    </source>
</evidence>
<keyword evidence="2" id="KW-1185">Reference proteome</keyword>
<sequence length="70" mass="7468">MDENGVATGRGDVSRSSFSTGALLLFYIGAEGANLLENASAFSRAVFIRRKTIQLPAGKRVSGSEINRHV</sequence>
<organism evidence="1 2">
    <name type="scientific">Peribacillus saganii</name>
    <dbReference type="NCBI Taxonomy" id="2303992"/>
    <lineage>
        <taxon>Bacteria</taxon>
        <taxon>Bacillati</taxon>
        <taxon>Bacillota</taxon>
        <taxon>Bacilli</taxon>
        <taxon>Bacillales</taxon>
        <taxon>Bacillaceae</taxon>
        <taxon>Peribacillus</taxon>
    </lineage>
</organism>
<dbReference type="Proteomes" id="UP000264541">
    <property type="component" value="Unassembled WGS sequence"/>
</dbReference>
<dbReference type="EMBL" id="QVTE01000001">
    <property type="protein sequence ID" value="RFU71599.1"/>
    <property type="molecule type" value="Genomic_DNA"/>
</dbReference>
<evidence type="ECO:0000313" key="1">
    <source>
        <dbReference type="EMBL" id="RFU71599.1"/>
    </source>
</evidence>
<comment type="caution">
    <text evidence="1">The sequence shown here is derived from an EMBL/GenBank/DDBJ whole genome shotgun (WGS) entry which is preliminary data.</text>
</comment>
<name>A0A372LTS8_9BACI</name>